<keyword evidence="7" id="KW-0411">Iron-sulfur</keyword>
<dbReference type="InterPro" id="IPR006158">
    <property type="entry name" value="Cobalamin-bd"/>
</dbReference>
<dbReference type="EMBL" id="PFAV01000018">
    <property type="protein sequence ID" value="PIR91697.1"/>
    <property type="molecule type" value="Genomic_DNA"/>
</dbReference>
<keyword evidence="5" id="KW-0479">Metal-binding</keyword>
<dbReference type="InterPro" id="IPR058240">
    <property type="entry name" value="rSAM_sf"/>
</dbReference>
<dbReference type="GO" id="GO:0046872">
    <property type="term" value="F:metal ion binding"/>
    <property type="evidence" value="ECO:0007669"/>
    <property type="project" value="UniProtKB-KW"/>
</dbReference>
<dbReference type="InterPro" id="IPR007197">
    <property type="entry name" value="rSAM"/>
</dbReference>
<dbReference type="SFLD" id="SFLDS00029">
    <property type="entry name" value="Radical_SAM"/>
    <property type="match status" value="1"/>
</dbReference>
<dbReference type="PROSITE" id="PS51918">
    <property type="entry name" value="RADICAL_SAM"/>
    <property type="match status" value="1"/>
</dbReference>
<dbReference type="PANTHER" id="PTHR43409:SF7">
    <property type="entry name" value="BLL1977 PROTEIN"/>
    <property type="match status" value="1"/>
</dbReference>
<dbReference type="Gene3D" id="3.40.50.280">
    <property type="entry name" value="Cobalamin-binding domain"/>
    <property type="match status" value="1"/>
</dbReference>
<evidence type="ECO:0000256" key="5">
    <source>
        <dbReference type="ARBA" id="ARBA00022723"/>
    </source>
</evidence>
<evidence type="ECO:0000313" key="10">
    <source>
        <dbReference type="EMBL" id="PIR91697.1"/>
    </source>
</evidence>
<dbReference type="SFLD" id="SFLDG01123">
    <property type="entry name" value="methyltransferase_(Class_B)"/>
    <property type="match status" value="1"/>
</dbReference>
<protein>
    <submittedName>
        <fullName evidence="10">B12-binding domain-containing radical SAM protein</fullName>
    </submittedName>
</protein>
<evidence type="ECO:0000256" key="1">
    <source>
        <dbReference type="ARBA" id="ARBA00001966"/>
    </source>
</evidence>
<dbReference type="SUPFAM" id="SSF102114">
    <property type="entry name" value="Radical SAM enzymes"/>
    <property type="match status" value="1"/>
</dbReference>
<dbReference type="InterPro" id="IPR051198">
    <property type="entry name" value="BchE-like"/>
</dbReference>
<keyword evidence="6" id="KW-0408">Iron</keyword>
<keyword evidence="4" id="KW-0949">S-adenosyl-L-methionine</keyword>
<sequence>MKIAISYPPIESDKGVPLLSQNRQFQYFHSSTYIYPMVPASAATLLKQNGYDVFWDDGIAEELSYEEWLARIIQEKPDIIAIETKTPVIKRHWQIINELKVKSAKCKVVLMGDHITALPEESLQNSQVDFALTGGDYDFMLLNLANHLVKGEAMEPGWWFRDKDGVIQNTGPFQLKHNLDVLPFIDRELTKWQLYAYKNGNFKRTPGSYMMSGRDCWWGKCTFCSWSTLFPGGRFRTRSAKLALDEVSELIKLGVKEIFEDSGSLPIGPWLEEFCQGMIDRGYNKKVTVSCNMRINGIKEPATWQLMKKAGFRMILFGLESASQETLNKINKNLKVEEIEPGLKMCKQAGLEPHITAMIGYPWESRADAQRTIDLAKDLFKKGLVDTLQATVLIPYPGTPLYKYCQENNLFNFSDYDRFDQREQVMKSELTSEDVKALTRDLYKSFASPQFIIRKILAIRSLADIKFLVKSAAKLLGHLTDFGK</sequence>
<dbReference type="GO" id="GO:0051539">
    <property type="term" value="F:4 iron, 4 sulfur cluster binding"/>
    <property type="evidence" value="ECO:0007669"/>
    <property type="project" value="UniProtKB-KW"/>
</dbReference>
<dbReference type="Gene3D" id="3.20.20.70">
    <property type="entry name" value="Aldolase class I"/>
    <property type="match status" value="1"/>
</dbReference>
<dbReference type="SFLD" id="SFLDG01082">
    <property type="entry name" value="B12-binding_domain_containing"/>
    <property type="match status" value="1"/>
</dbReference>
<comment type="caution">
    <text evidence="10">The sequence shown here is derived from an EMBL/GenBank/DDBJ whole genome shotgun (WGS) entry which is preliminary data.</text>
</comment>
<proteinExistence type="predicted"/>
<dbReference type="PROSITE" id="PS51332">
    <property type="entry name" value="B12_BINDING"/>
    <property type="match status" value="1"/>
</dbReference>
<organism evidence="10 11">
    <name type="scientific">bacterium (Candidatus Gribaldobacteria) CG10_big_fil_rev_8_21_14_0_10_41_12</name>
    <dbReference type="NCBI Taxonomy" id="2014277"/>
    <lineage>
        <taxon>Bacteria</taxon>
        <taxon>Candidatus Gribaldobacteria</taxon>
    </lineage>
</organism>
<gene>
    <name evidence="10" type="ORF">COU03_00930</name>
</gene>
<dbReference type="InterPro" id="IPR006638">
    <property type="entry name" value="Elp3/MiaA/NifB-like_rSAM"/>
</dbReference>
<evidence type="ECO:0000256" key="6">
    <source>
        <dbReference type="ARBA" id="ARBA00023004"/>
    </source>
</evidence>
<dbReference type="CDD" id="cd01335">
    <property type="entry name" value="Radical_SAM"/>
    <property type="match status" value="1"/>
</dbReference>
<feature type="domain" description="B12-binding" evidence="8">
    <location>
        <begin position="22"/>
        <end position="155"/>
    </location>
</feature>
<comment type="cofactor">
    <cofactor evidence="1">
        <name>[4Fe-4S] cluster</name>
        <dbReference type="ChEBI" id="CHEBI:49883"/>
    </cofactor>
</comment>
<evidence type="ECO:0000256" key="2">
    <source>
        <dbReference type="ARBA" id="ARBA00022603"/>
    </source>
</evidence>
<evidence type="ECO:0000256" key="4">
    <source>
        <dbReference type="ARBA" id="ARBA00022691"/>
    </source>
</evidence>
<evidence type="ECO:0000259" key="9">
    <source>
        <dbReference type="PROSITE" id="PS51918"/>
    </source>
</evidence>
<dbReference type="SMART" id="SM00729">
    <property type="entry name" value="Elp3"/>
    <property type="match status" value="1"/>
</dbReference>
<dbReference type="Pfam" id="PF04055">
    <property type="entry name" value="Radical_SAM"/>
    <property type="match status" value="1"/>
</dbReference>
<keyword evidence="3" id="KW-0808">Transferase</keyword>
<dbReference type="GO" id="GO:0003824">
    <property type="term" value="F:catalytic activity"/>
    <property type="evidence" value="ECO:0007669"/>
    <property type="project" value="InterPro"/>
</dbReference>
<accession>A0A2H0UY19</accession>
<dbReference type="Proteomes" id="UP000228906">
    <property type="component" value="Unassembled WGS sequence"/>
</dbReference>
<evidence type="ECO:0000256" key="7">
    <source>
        <dbReference type="ARBA" id="ARBA00023014"/>
    </source>
</evidence>
<feature type="domain" description="Radical SAM core" evidence="9">
    <location>
        <begin position="202"/>
        <end position="434"/>
    </location>
</feature>
<evidence type="ECO:0000256" key="3">
    <source>
        <dbReference type="ARBA" id="ARBA00022679"/>
    </source>
</evidence>
<keyword evidence="2" id="KW-0489">Methyltransferase</keyword>
<dbReference type="AlphaFoldDB" id="A0A2H0UY19"/>
<evidence type="ECO:0000259" key="8">
    <source>
        <dbReference type="PROSITE" id="PS51332"/>
    </source>
</evidence>
<dbReference type="GO" id="GO:0031419">
    <property type="term" value="F:cobalamin binding"/>
    <property type="evidence" value="ECO:0007669"/>
    <property type="project" value="InterPro"/>
</dbReference>
<dbReference type="InterPro" id="IPR034466">
    <property type="entry name" value="Methyltransferase_Class_B"/>
</dbReference>
<evidence type="ECO:0000313" key="11">
    <source>
        <dbReference type="Proteomes" id="UP000228906"/>
    </source>
</evidence>
<reference evidence="11" key="1">
    <citation type="submission" date="2017-09" db="EMBL/GenBank/DDBJ databases">
        <title>Depth-based differentiation of microbial function through sediment-hosted aquifers and enrichment of novel symbionts in the deep terrestrial subsurface.</title>
        <authorList>
            <person name="Probst A.J."/>
            <person name="Ladd B."/>
            <person name="Jarett J.K."/>
            <person name="Geller-Mcgrath D.E."/>
            <person name="Sieber C.M.K."/>
            <person name="Emerson J.B."/>
            <person name="Anantharaman K."/>
            <person name="Thomas B.C."/>
            <person name="Malmstrom R."/>
            <person name="Stieglmeier M."/>
            <person name="Klingl A."/>
            <person name="Woyke T."/>
            <person name="Ryan C.M."/>
            <person name="Banfield J.F."/>
        </authorList>
    </citation>
    <scope>NUCLEOTIDE SEQUENCE [LARGE SCALE GENOMIC DNA]</scope>
</reference>
<name>A0A2H0UY19_9BACT</name>
<dbReference type="PANTHER" id="PTHR43409">
    <property type="entry name" value="ANAEROBIC MAGNESIUM-PROTOPORPHYRIN IX MONOMETHYL ESTER CYCLASE-RELATED"/>
    <property type="match status" value="1"/>
</dbReference>
<dbReference type="InterPro" id="IPR013785">
    <property type="entry name" value="Aldolase_TIM"/>
</dbReference>